<dbReference type="EMBL" id="LT963395">
    <property type="protein sequence ID" value="SOS22878.1"/>
    <property type="molecule type" value="Genomic_DNA"/>
</dbReference>
<name>A0A193SU77_9PSED</name>
<sequence length="103" mass="11720">MKDKEHDVFAKAAAQMQKKGFPVLVKTAVQDRAQLERLYTNGSDGQSALGEDTPDPVWFVEECQLNGDWLAIDRADDQDEAEAKLSHFENHLPGTYRLQRSDW</sequence>
<organism evidence="1 2">
    <name type="scientific">Pseudomonas cerasi</name>
    <dbReference type="NCBI Taxonomy" id="1583341"/>
    <lineage>
        <taxon>Bacteria</taxon>
        <taxon>Pseudomonadati</taxon>
        <taxon>Pseudomonadota</taxon>
        <taxon>Gammaproteobacteria</taxon>
        <taxon>Pseudomonadales</taxon>
        <taxon>Pseudomonadaceae</taxon>
        <taxon>Pseudomonas</taxon>
    </lineage>
</organism>
<reference evidence="2" key="1">
    <citation type="submission" date="2017-11" db="EMBL/GenBank/DDBJ databases">
        <authorList>
            <person name="Blom J."/>
        </authorList>
    </citation>
    <scope>NUCLEOTIDE SEQUENCE [LARGE SCALE GENOMIC DNA]</scope>
</reference>
<keyword evidence="2" id="KW-1185">Reference proteome</keyword>
<proteinExistence type="predicted"/>
<evidence type="ECO:0000313" key="1">
    <source>
        <dbReference type="EMBL" id="SOS22878.1"/>
    </source>
</evidence>
<gene>
    <name evidence="1" type="ORF">PL963_04413</name>
</gene>
<accession>A0A193SU77</accession>
<protein>
    <submittedName>
        <fullName evidence="1">Uncharacterized protein</fullName>
    </submittedName>
</protein>
<evidence type="ECO:0000313" key="2">
    <source>
        <dbReference type="Proteomes" id="UP000239025"/>
    </source>
</evidence>
<dbReference type="RefSeq" id="WP_065350591.1">
    <property type="nucleotide sequence ID" value="NZ_LT222319.1"/>
</dbReference>
<dbReference type="Proteomes" id="UP000239025">
    <property type="component" value="Chromosome 1"/>
</dbReference>
<dbReference type="AlphaFoldDB" id="A0A193SU77"/>